<dbReference type="Proteomes" id="UP000887560">
    <property type="component" value="Unplaced"/>
</dbReference>
<sequence>MLHISDFFVIYFGFLCHSKKAAEFVENVCSNNIEPSTTKGNISENYTKSTTISSITQTDSSTTKTFSNASEASRNLDRQQSPSPSPTPLSDACFVEQPGYVLEGMALAARQQVSPQLCKCLCAIAEWKQLLEGNESKHNVEGGCKSSQFYKNSGTCLISGENRVSAPERFSFDENSRQNGEQQSSYLDFRCGVD</sequence>
<evidence type="ECO:0000259" key="2">
    <source>
        <dbReference type="Pfam" id="PF00024"/>
    </source>
</evidence>
<evidence type="ECO:0000313" key="3">
    <source>
        <dbReference type="Proteomes" id="UP000887560"/>
    </source>
</evidence>
<feature type="region of interest" description="Disordered" evidence="1">
    <location>
        <begin position="53"/>
        <end position="89"/>
    </location>
</feature>
<dbReference type="Pfam" id="PF00024">
    <property type="entry name" value="PAN_1"/>
    <property type="match status" value="1"/>
</dbReference>
<dbReference type="WBParaSite" id="scf7180000418160.g2136">
    <property type="protein sequence ID" value="scf7180000418160.g2136"/>
    <property type="gene ID" value="scf7180000418160.g2136"/>
</dbReference>
<name>A0A915NKM7_9BILA</name>
<evidence type="ECO:0000313" key="4">
    <source>
        <dbReference type="WBParaSite" id="scf7180000418160.g2136"/>
    </source>
</evidence>
<organism evidence="3 4">
    <name type="scientific">Meloidogyne floridensis</name>
    <dbReference type="NCBI Taxonomy" id="298350"/>
    <lineage>
        <taxon>Eukaryota</taxon>
        <taxon>Metazoa</taxon>
        <taxon>Ecdysozoa</taxon>
        <taxon>Nematoda</taxon>
        <taxon>Chromadorea</taxon>
        <taxon>Rhabditida</taxon>
        <taxon>Tylenchina</taxon>
        <taxon>Tylenchomorpha</taxon>
        <taxon>Tylenchoidea</taxon>
        <taxon>Meloidogynidae</taxon>
        <taxon>Meloidogyninae</taxon>
        <taxon>Meloidogyne</taxon>
    </lineage>
</organism>
<dbReference type="AlphaFoldDB" id="A0A915NKM7"/>
<evidence type="ECO:0000256" key="1">
    <source>
        <dbReference type="SAM" id="MobiDB-lite"/>
    </source>
</evidence>
<reference evidence="4" key="1">
    <citation type="submission" date="2022-11" db="UniProtKB">
        <authorList>
            <consortium name="WormBaseParasite"/>
        </authorList>
    </citation>
    <scope>IDENTIFICATION</scope>
</reference>
<feature type="domain" description="Apple" evidence="2">
    <location>
        <begin position="93"/>
        <end position="171"/>
    </location>
</feature>
<keyword evidence="3" id="KW-1185">Reference proteome</keyword>
<dbReference type="InterPro" id="IPR003609">
    <property type="entry name" value="Pan_app"/>
</dbReference>
<feature type="compositionally biased region" description="Low complexity" evidence="1">
    <location>
        <begin position="53"/>
        <end position="67"/>
    </location>
</feature>
<accession>A0A915NKM7</accession>
<protein>
    <submittedName>
        <fullName evidence="4">Apple domain-containing protein</fullName>
    </submittedName>
</protein>
<dbReference type="Gene3D" id="3.50.4.10">
    <property type="entry name" value="Hepatocyte Growth Factor"/>
    <property type="match status" value="1"/>
</dbReference>
<proteinExistence type="predicted"/>